<evidence type="ECO:0000313" key="2">
    <source>
        <dbReference type="Proteomes" id="UP000271889"/>
    </source>
</evidence>
<evidence type="ECO:0000313" key="1">
    <source>
        <dbReference type="EMBL" id="VDN31705.1"/>
    </source>
</evidence>
<organism evidence="1 2">
    <name type="scientific">Cylicostephanus goldi</name>
    <name type="common">Nematode worm</name>
    <dbReference type="NCBI Taxonomy" id="71465"/>
    <lineage>
        <taxon>Eukaryota</taxon>
        <taxon>Metazoa</taxon>
        <taxon>Ecdysozoa</taxon>
        <taxon>Nematoda</taxon>
        <taxon>Chromadorea</taxon>
        <taxon>Rhabditida</taxon>
        <taxon>Rhabditina</taxon>
        <taxon>Rhabditomorpha</taxon>
        <taxon>Strongyloidea</taxon>
        <taxon>Strongylidae</taxon>
        <taxon>Cylicostephanus</taxon>
    </lineage>
</organism>
<dbReference type="AlphaFoldDB" id="A0A3P7MPU1"/>
<gene>
    <name evidence="1" type="ORF">CGOC_LOCUS11896</name>
</gene>
<accession>A0A3P7MPU1</accession>
<name>A0A3P7MPU1_CYLGO</name>
<dbReference type="EMBL" id="UYRV01119440">
    <property type="protein sequence ID" value="VDN31705.1"/>
    <property type="molecule type" value="Genomic_DNA"/>
</dbReference>
<protein>
    <submittedName>
        <fullName evidence="1">Uncharacterized protein</fullName>
    </submittedName>
</protein>
<sequence length="70" mass="7915">MDCDAEFMMFLSEWFAHNDVYALSFKMMSEVLGDVIDPQDTLCEGANLTPKNVHARNAQRGSYATTSHRV</sequence>
<keyword evidence="2" id="KW-1185">Reference proteome</keyword>
<dbReference type="Proteomes" id="UP000271889">
    <property type="component" value="Unassembled WGS sequence"/>
</dbReference>
<reference evidence="1 2" key="1">
    <citation type="submission" date="2018-11" db="EMBL/GenBank/DDBJ databases">
        <authorList>
            <consortium name="Pathogen Informatics"/>
        </authorList>
    </citation>
    <scope>NUCLEOTIDE SEQUENCE [LARGE SCALE GENOMIC DNA]</scope>
</reference>
<proteinExistence type="predicted"/>